<dbReference type="Proteomes" id="UP001054945">
    <property type="component" value="Unassembled WGS sequence"/>
</dbReference>
<name>A0AAV4P0A7_CAEEX</name>
<keyword evidence="3" id="KW-1185">Reference proteome</keyword>
<feature type="region of interest" description="Disordered" evidence="1">
    <location>
        <begin position="42"/>
        <end position="69"/>
    </location>
</feature>
<organism evidence="2 3">
    <name type="scientific">Caerostris extrusa</name>
    <name type="common">Bark spider</name>
    <name type="synonym">Caerostris bankana</name>
    <dbReference type="NCBI Taxonomy" id="172846"/>
    <lineage>
        <taxon>Eukaryota</taxon>
        <taxon>Metazoa</taxon>
        <taxon>Ecdysozoa</taxon>
        <taxon>Arthropoda</taxon>
        <taxon>Chelicerata</taxon>
        <taxon>Arachnida</taxon>
        <taxon>Araneae</taxon>
        <taxon>Araneomorphae</taxon>
        <taxon>Entelegynae</taxon>
        <taxon>Araneoidea</taxon>
        <taxon>Araneidae</taxon>
        <taxon>Caerostris</taxon>
    </lineage>
</organism>
<gene>
    <name evidence="2" type="ORF">CEXT_391271</name>
</gene>
<proteinExistence type="predicted"/>
<reference evidence="2 3" key="1">
    <citation type="submission" date="2021-06" db="EMBL/GenBank/DDBJ databases">
        <title>Caerostris extrusa draft genome.</title>
        <authorList>
            <person name="Kono N."/>
            <person name="Arakawa K."/>
        </authorList>
    </citation>
    <scope>NUCLEOTIDE SEQUENCE [LARGE SCALE GENOMIC DNA]</scope>
</reference>
<evidence type="ECO:0000313" key="3">
    <source>
        <dbReference type="Proteomes" id="UP001054945"/>
    </source>
</evidence>
<comment type="caution">
    <text evidence="2">The sequence shown here is derived from an EMBL/GenBank/DDBJ whole genome shotgun (WGS) entry which is preliminary data.</text>
</comment>
<evidence type="ECO:0000256" key="1">
    <source>
        <dbReference type="SAM" id="MobiDB-lite"/>
    </source>
</evidence>
<dbReference type="EMBL" id="BPLR01021519">
    <property type="protein sequence ID" value="GIX90652.1"/>
    <property type="molecule type" value="Genomic_DNA"/>
</dbReference>
<evidence type="ECO:0008006" key="4">
    <source>
        <dbReference type="Google" id="ProtNLM"/>
    </source>
</evidence>
<dbReference type="AlphaFoldDB" id="A0AAV4P0A7"/>
<evidence type="ECO:0000313" key="2">
    <source>
        <dbReference type="EMBL" id="GIX90652.1"/>
    </source>
</evidence>
<protein>
    <recommendedName>
        <fullName evidence="4">RNase H type-1 domain-containing protein</fullName>
    </recommendedName>
</protein>
<sequence>MDVKDTFLITDLDTIISPHCGIKGNEITDWLAKKEEDILSKDLKERETGENNSKAPFRGSLSVTEKELL</sequence>
<accession>A0AAV4P0A7</accession>